<dbReference type="PANTHER" id="PTHR43603:SF1">
    <property type="entry name" value="ZINC-REGULATED GTPASE METALLOPROTEIN ACTIVATOR 1"/>
    <property type="match status" value="1"/>
</dbReference>
<dbReference type="EMBL" id="JAFLHG010000001">
    <property type="protein sequence ID" value="MBT8796633.1"/>
    <property type="molecule type" value="Genomic_DNA"/>
</dbReference>
<evidence type="ECO:0000313" key="2">
    <source>
        <dbReference type="EMBL" id="MBT8796633.1"/>
    </source>
</evidence>
<dbReference type="PANTHER" id="PTHR43603">
    <property type="entry name" value="COBW DOMAIN-CONTAINING PROTEIN DDB_G0274527"/>
    <property type="match status" value="1"/>
</dbReference>
<accession>A0ABS5XQ39</accession>
<evidence type="ECO:0000259" key="1">
    <source>
        <dbReference type="SMART" id="SM00833"/>
    </source>
</evidence>
<dbReference type="RefSeq" id="WP_215485886.1">
    <property type="nucleotide sequence ID" value="NZ_BAAAPJ010000001.1"/>
</dbReference>
<reference evidence="2 3" key="1">
    <citation type="submission" date="2021-03" db="EMBL/GenBank/DDBJ databases">
        <title>Microbacterium pauli sp. nov., isolated from microfiltered milk.</title>
        <authorList>
            <person name="Bellassi P."/>
            <person name="Fontana A."/>
            <person name="Callegari M.L."/>
            <person name="Lorenzo M."/>
            <person name="Cappa F."/>
        </authorList>
    </citation>
    <scope>NUCLEOTIDE SEQUENCE [LARGE SCALE GENOMIC DNA]</scope>
    <source>
        <strain evidence="2 3">DSM 18909</strain>
    </source>
</reference>
<dbReference type="SMART" id="SM00833">
    <property type="entry name" value="CobW_C"/>
    <property type="match status" value="1"/>
</dbReference>
<dbReference type="SUPFAM" id="SSF90002">
    <property type="entry name" value="Hypothetical protein YjiA, C-terminal domain"/>
    <property type="match status" value="1"/>
</dbReference>
<organism evidence="2 3">
    <name type="scientific">Microbacterium flavum</name>
    <dbReference type="NCBI Taxonomy" id="415216"/>
    <lineage>
        <taxon>Bacteria</taxon>
        <taxon>Bacillati</taxon>
        <taxon>Actinomycetota</taxon>
        <taxon>Actinomycetes</taxon>
        <taxon>Micrococcales</taxon>
        <taxon>Microbacteriaceae</taxon>
        <taxon>Microbacterium</taxon>
    </lineage>
</organism>
<proteinExistence type="predicted"/>
<name>A0ABS5XQ39_9MICO</name>
<keyword evidence="3" id="KW-1185">Reference proteome</keyword>
<dbReference type="Proteomes" id="UP000740605">
    <property type="component" value="Unassembled WGS sequence"/>
</dbReference>
<evidence type="ECO:0000313" key="3">
    <source>
        <dbReference type="Proteomes" id="UP000740605"/>
    </source>
</evidence>
<protein>
    <submittedName>
        <fullName evidence="2">GTP-binding protein</fullName>
    </submittedName>
</protein>
<sequence>MPSSPIVVVGLCSSERRRYAAALATAIGRAVVRVSDPTSGAASGSAPQPTPVRIARTRNEIDGVVLDVDADVDALHLEPCLRRPAPDVICVVDAPHLLDDLRDRSRLVPGAGPGDDRGDVGARARRGASQIETASHVCIVNWERLETARLSVLMSLLAHLAPTARVRLSRGAAEDLDALRGGGRASAGDAADEILERAGWVRALNDEHDPYLTDRRVTTERYERLRPFHPARLVAALDALDAGRAGRLVRSAGFCRIASRARTLARWDQVGPAIWIDPLDADMESSLTAQDLAFTGVDLMPGAVARLLDEALVTDAELAAGPQAWATWADPLPVWAEEDVLDHDPHGRDGDGH</sequence>
<dbReference type="Pfam" id="PF07683">
    <property type="entry name" value="CobW_C"/>
    <property type="match status" value="1"/>
</dbReference>
<dbReference type="InterPro" id="IPR011629">
    <property type="entry name" value="CobW-like_C"/>
</dbReference>
<gene>
    <name evidence="2" type="ORF">J0P97_00895</name>
</gene>
<dbReference type="InterPro" id="IPR051927">
    <property type="entry name" value="Zn_Chap_cDPG_Synth"/>
</dbReference>
<comment type="caution">
    <text evidence="2">The sequence shown here is derived from an EMBL/GenBank/DDBJ whole genome shotgun (WGS) entry which is preliminary data.</text>
</comment>
<feature type="domain" description="CobW C-terminal" evidence="1">
    <location>
        <begin position="217"/>
        <end position="312"/>
    </location>
</feature>